<evidence type="ECO:0000256" key="1">
    <source>
        <dbReference type="ARBA" id="ARBA00005417"/>
    </source>
</evidence>
<dbReference type="Pfam" id="PF00005">
    <property type="entry name" value="ABC_tran"/>
    <property type="match status" value="1"/>
</dbReference>
<evidence type="ECO:0000256" key="5">
    <source>
        <dbReference type="ARBA" id="ARBA00022967"/>
    </source>
</evidence>
<dbReference type="EMBL" id="NHSJ01000129">
    <property type="protein sequence ID" value="PPQ26992.1"/>
    <property type="molecule type" value="Genomic_DNA"/>
</dbReference>
<dbReference type="AlphaFoldDB" id="A0A2S6MX95"/>
<dbReference type="Proteomes" id="UP000239089">
    <property type="component" value="Unassembled WGS sequence"/>
</dbReference>
<dbReference type="PROSITE" id="PS00211">
    <property type="entry name" value="ABC_TRANSPORTER_1"/>
    <property type="match status" value="1"/>
</dbReference>
<dbReference type="SUPFAM" id="SSF52540">
    <property type="entry name" value="P-loop containing nucleoside triphosphate hydrolases"/>
    <property type="match status" value="1"/>
</dbReference>
<keyword evidence="8" id="KW-1185">Reference proteome</keyword>
<dbReference type="InterPro" id="IPR003593">
    <property type="entry name" value="AAA+_ATPase"/>
</dbReference>
<reference evidence="7 8" key="1">
    <citation type="journal article" date="2018" name="Arch. Microbiol.">
        <title>New insights into the metabolic potential of the phototrophic purple bacterium Rhodopila globiformis DSM 161(T) from its draft genome sequence and evidence for a vanadium-dependent nitrogenase.</title>
        <authorList>
            <person name="Imhoff J.F."/>
            <person name="Rahn T."/>
            <person name="Kunzel S."/>
            <person name="Neulinger S.C."/>
        </authorList>
    </citation>
    <scope>NUCLEOTIDE SEQUENCE [LARGE SCALE GENOMIC DNA]</scope>
    <source>
        <strain evidence="7 8">DSM 16996</strain>
    </source>
</reference>
<evidence type="ECO:0000256" key="2">
    <source>
        <dbReference type="ARBA" id="ARBA00022448"/>
    </source>
</evidence>
<accession>A0A2S6MX95</accession>
<comment type="caution">
    <text evidence="7">The sequence shown here is derived from an EMBL/GenBank/DDBJ whole genome shotgun (WGS) entry which is preliminary data.</text>
</comment>
<keyword evidence="4" id="KW-0067">ATP-binding</keyword>
<gene>
    <name evidence="7" type="ORF">CCR94_21480</name>
</gene>
<dbReference type="GO" id="GO:0005524">
    <property type="term" value="F:ATP binding"/>
    <property type="evidence" value="ECO:0007669"/>
    <property type="project" value="UniProtKB-KW"/>
</dbReference>
<dbReference type="SMART" id="SM00382">
    <property type="entry name" value="AAA"/>
    <property type="match status" value="1"/>
</dbReference>
<dbReference type="GO" id="GO:0016887">
    <property type="term" value="F:ATP hydrolysis activity"/>
    <property type="evidence" value="ECO:0007669"/>
    <property type="project" value="InterPro"/>
</dbReference>
<evidence type="ECO:0000256" key="4">
    <source>
        <dbReference type="ARBA" id="ARBA00022840"/>
    </source>
</evidence>
<dbReference type="RefSeq" id="WP_104510173.1">
    <property type="nucleotide sequence ID" value="NZ_JACIGC010000012.1"/>
</dbReference>
<sequence>MIPINGFEVCNLKVRLGGRMVLRDISFSAQRGALVALVGPSGAGKTTLLRAMAGLIPSEGGIVADGEDVRGLSIAQRAQRFAYVPQDDSVHWPLPVHDVVALGRYPHGASRPGRLSPRDVEAVARALDAVDLGGMAGRAVTELSGGERRRVAVARALATEAPILFADEPTASVDPHYQLSIMTLLRRQARQGALVFVVTHDLGAAARFADRVLMLRAGRLEEAGAPRDVLAPAQLAEIFSIEAFRCDHASEQVIVPWAAR</sequence>
<evidence type="ECO:0000313" key="7">
    <source>
        <dbReference type="EMBL" id="PPQ26992.1"/>
    </source>
</evidence>
<evidence type="ECO:0000256" key="6">
    <source>
        <dbReference type="ARBA" id="ARBA00037066"/>
    </source>
</evidence>
<name>A0A2S6MX95_9HYPH</name>
<dbReference type="Gene3D" id="3.40.50.300">
    <property type="entry name" value="P-loop containing nucleotide triphosphate hydrolases"/>
    <property type="match status" value="1"/>
</dbReference>
<dbReference type="PANTHER" id="PTHR42794:SF1">
    <property type="entry name" value="HEMIN IMPORT ATP-BINDING PROTEIN HMUV"/>
    <property type="match status" value="1"/>
</dbReference>
<evidence type="ECO:0000313" key="8">
    <source>
        <dbReference type="Proteomes" id="UP000239089"/>
    </source>
</evidence>
<comment type="similarity">
    <text evidence="1">Belongs to the ABC transporter superfamily.</text>
</comment>
<dbReference type="OrthoDB" id="9810077at2"/>
<evidence type="ECO:0000256" key="3">
    <source>
        <dbReference type="ARBA" id="ARBA00022741"/>
    </source>
</evidence>
<proteinExistence type="inferred from homology"/>
<dbReference type="PANTHER" id="PTHR42794">
    <property type="entry name" value="HEMIN IMPORT ATP-BINDING PROTEIN HMUV"/>
    <property type="match status" value="1"/>
</dbReference>
<dbReference type="InterPro" id="IPR017871">
    <property type="entry name" value="ABC_transporter-like_CS"/>
</dbReference>
<keyword evidence="3" id="KW-0547">Nucleotide-binding</keyword>
<dbReference type="PROSITE" id="PS50893">
    <property type="entry name" value="ABC_TRANSPORTER_2"/>
    <property type="match status" value="1"/>
</dbReference>
<comment type="function">
    <text evidence="6">Part of the ABC transporter complex HmuTUV involved in hemin import. Responsible for energy coupling to the transport system.</text>
</comment>
<protein>
    <submittedName>
        <fullName evidence="7">ABC transporter</fullName>
    </submittedName>
</protein>
<keyword evidence="5" id="KW-1278">Translocase</keyword>
<dbReference type="InterPro" id="IPR003439">
    <property type="entry name" value="ABC_transporter-like_ATP-bd"/>
</dbReference>
<keyword evidence="2" id="KW-0813">Transport</keyword>
<organism evidence="7 8">
    <name type="scientific">Rhodoblastus sphagnicola</name>
    <dbReference type="NCBI Taxonomy" id="333368"/>
    <lineage>
        <taxon>Bacteria</taxon>
        <taxon>Pseudomonadati</taxon>
        <taxon>Pseudomonadota</taxon>
        <taxon>Alphaproteobacteria</taxon>
        <taxon>Hyphomicrobiales</taxon>
        <taxon>Rhodoblastaceae</taxon>
        <taxon>Rhodoblastus</taxon>
    </lineage>
</organism>
<dbReference type="InterPro" id="IPR027417">
    <property type="entry name" value="P-loop_NTPase"/>
</dbReference>